<dbReference type="InterPro" id="IPR005828">
    <property type="entry name" value="MFS_sugar_transport-like"/>
</dbReference>
<dbReference type="InterPro" id="IPR036291">
    <property type="entry name" value="NAD(P)-bd_dom_sf"/>
</dbReference>
<keyword evidence="8 9" id="KW-0472">Membrane</keyword>
<accession>A0A2P6VJ13</accession>
<dbReference type="FunFam" id="1.20.1250.20:FF:000002">
    <property type="entry name" value="Sugar transport protein 13"/>
    <property type="match status" value="1"/>
</dbReference>
<dbReference type="Pfam" id="PF00083">
    <property type="entry name" value="Sugar_tr"/>
    <property type="match status" value="1"/>
</dbReference>
<keyword evidence="5 9" id="KW-0812">Transmembrane</keyword>
<evidence type="ECO:0000259" key="10">
    <source>
        <dbReference type="PROSITE" id="PS50850"/>
    </source>
</evidence>
<evidence type="ECO:0000256" key="9">
    <source>
        <dbReference type="SAM" id="Phobius"/>
    </source>
</evidence>
<keyword evidence="12" id="KW-1185">Reference proteome</keyword>
<comment type="subcellular location">
    <subcellularLocation>
        <location evidence="1">Membrane</location>
        <topology evidence="1">Multi-pass membrane protein</topology>
    </subcellularLocation>
</comment>
<dbReference type="InterPro" id="IPR003663">
    <property type="entry name" value="Sugar/inositol_transpt"/>
</dbReference>
<dbReference type="SUPFAM" id="SSF103473">
    <property type="entry name" value="MFS general substrate transporter"/>
    <property type="match status" value="1"/>
</dbReference>
<dbReference type="InterPro" id="IPR002347">
    <property type="entry name" value="SDR_fam"/>
</dbReference>
<feature type="transmembrane region" description="Helical" evidence="9">
    <location>
        <begin position="417"/>
        <end position="439"/>
    </location>
</feature>
<evidence type="ECO:0000256" key="2">
    <source>
        <dbReference type="ARBA" id="ARBA00010992"/>
    </source>
</evidence>
<evidence type="ECO:0000256" key="5">
    <source>
        <dbReference type="ARBA" id="ARBA00022692"/>
    </source>
</evidence>
<feature type="transmembrane region" description="Helical" evidence="9">
    <location>
        <begin position="720"/>
        <end position="746"/>
    </location>
</feature>
<feature type="transmembrane region" description="Helical" evidence="9">
    <location>
        <begin position="684"/>
        <end position="708"/>
    </location>
</feature>
<feature type="transmembrane region" description="Helical" evidence="9">
    <location>
        <begin position="787"/>
        <end position="808"/>
    </location>
</feature>
<dbReference type="AlphaFoldDB" id="A0A2P6VJ13"/>
<dbReference type="CDD" id="cd17361">
    <property type="entry name" value="MFS_STP"/>
    <property type="match status" value="1"/>
</dbReference>
<dbReference type="FunFam" id="3.40.50.720:FF:000084">
    <property type="entry name" value="Short-chain dehydrogenase reductase"/>
    <property type="match status" value="1"/>
</dbReference>
<evidence type="ECO:0000256" key="3">
    <source>
        <dbReference type="ARBA" id="ARBA00022448"/>
    </source>
</evidence>
<evidence type="ECO:0000256" key="8">
    <source>
        <dbReference type="ARBA" id="ARBA00023136"/>
    </source>
</evidence>
<feature type="transmembrane region" description="Helical" evidence="9">
    <location>
        <begin position="618"/>
        <end position="643"/>
    </location>
</feature>
<feature type="domain" description="Major facilitator superfamily (MFS) profile" evidence="10">
    <location>
        <begin position="360"/>
        <end position="812"/>
    </location>
</feature>
<dbReference type="PANTHER" id="PTHR23500:SF357">
    <property type="entry name" value="IP12678P"/>
    <property type="match status" value="1"/>
</dbReference>
<evidence type="ECO:0000313" key="11">
    <source>
        <dbReference type="EMBL" id="PSC74047.1"/>
    </source>
</evidence>
<dbReference type="Proteomes" id="UP000239649">
    <property type="component" value="Unassembled WGS sequence"/>
</dbReference>
<feature type="transmembrane region" description="Helical" evidence="9">
    <location>
        <begin position="533"/>
        <end position="555"/>
    </location>
</feature>
<evidence type="ECO:0000256" key="1">
    <source>
        <dbReference type="ARBA" id="ARBA00004141"/>
    </source>
</evidence>
<dbReference type="PROSITE" id="PS00217">
    <property type="entry name" value="SUGAR_TRANSPORT_2"/>
    <property type="match status" value="1"/>
</dbReference>
<dbReference type="PROSITE" id="PS00216">
    <property type="entry name" value="SUGAR_TRANSPORT_1"/>
    <property type="match status" value="1"/>
</dbReference>
<evidence type="ECO:0000313" key="12">
    <source>
        <dbReference type="Proteomes" id="UP000239649"/>
    </source>
</evidence>
<keyword evidence="4" id="KW-0762">Sugar transport</keyword>
<dbReference type="InterPro" id="IPR045262">
    <property type="entry name" value="STP/PLT_plant"/>
</dbReference>
<dbReference type="GO" id="GO:0015145">
    <property type="term" value="F:monosaccharide transmembrane transporter activity"/>
    <property type="evidence" value="ECO:0007669"/>
    <property type="project" value="InterPro"/>
</dbReference>
<name>A0A2P6VJ13_9CHLO</name>
<dbReference type="PANTHER" id="PTHR23500">
    <property type="entry name" value="SOLUTE CARRIER FAMILY 2, FACILITATED GLUCOSE TRANSPORTER"/>
    <property type="match status" value="1"/>
</dbReference>
<dbReference type="GO" id="GO:0016020">
    <property type="term" value="C:membrane"/>
    <property type="evidence" value="ECO:0007669"/>
    <property type="project" value="UniProtKB-SubCell"/>
</dbReference>
<feature type="transmembrane region" description="Helical" evidence="9">
    <location>
        <begin position="655"/>
        <end position="677"/>
    </location>
</feature>
<keyword evidence="3" id="KW-0813">Transport</keyword>
<proteinExistence type="inferred from homology"/>
<dbReference type="PRINTS" id="PR00171">
    <property type="entry name" value="SUGRTRNSPORT"/>
</dbReference>
<organism evidence="11 12">
    <name type="scientific">Micractinium conductrix</name>
    <dbReference type="NCBI Taxonomy" id="554055"/>
    <lineage>
        <taxon>Eukaryota</taxon>
        <taxon>Viridiplantae</taxon>
        <taxon>Chlorophyta</taxon>
        <taxon>core chlorophytes</taxon>
        <taxon>Trebouxiophyceae</taxon>
        <taxon>Chlorellales</taxon>
        <taxon>Chlorellaceae</taxon>
        <taxon>Chlorella clade</taxon>
        <taxon>Micractinium</taxon>
    </lineage>
</organism>
<dbReference type="InterPro" id="IPR020846">
    <property type="entry name" value="MFS_dom"/>
</dbReference>
<sequence>MASREAPPSPFKPDVLSGRVALVTGGGSGIGLEIVRQLGLHGAHVVISGRREAVLAEAVAALGAEGITAHYVQGDVRRYEDCERTVEGAVARFGRLDILVNCAAGNFLSPAEQLSSNGFRTVLEIDTLGTFNMCRAAFAPLKAAGAGAAGPAGTGPGALIINISMTLHYGATWWQAHASAAKAAVDSLTRSLGLEWGLYGIRTAGVAPGPIEGTAGMTKLAPGSDAAAAVTEMVNTSIPLGHMGRRWDIAQACVFLASPAAAFVTGHTLVVDGAEWLCKQPLVPRAMVTRVSRGVEAKSRAVGLAGGSGGGPRSKLRAATLLSAKTPTPRREMAGGGVAIGAAGRASEYKGGLTAYVVFVAVIAASGGLLFGYDLGVTGGVEASDSFLSEFFPSVYESKQADVDNHSPYCTFNDQGLALFTSSLFLAGMLCAPVASVVTRKKGRKVTMLCAGILFLIGASLNASAQNLGMLITGRIFLGLGMGAANQSVPLYLSEMSPSKHRGAMNILFQLATTIGVLTAQLVNYAVRNWDKGWRLSLGLAGAPAIMLTIGGLILPDSPNSLIERGHKETGRKVLEKIRGTQEVDAEYEDMCDAALGSQKVGELQAFKNLTKRPYRPAAILAIVIPTFQQWTGMNAIMFYVPILFSSLGTGDEGALINAVIIGAVNLVATVVAIILVDRAGRRALFLEGGVQMLVAQVAVGILLGVSFSQYNTTNLPSGIVYGALVLICIFVAGFAWSWGPLGWLIPSEVQPLETRSAGYSHTVFCNLLFSFVLGQCFLSMLCAMEFGVFLFFAAWLAGMTIFVFYLVPETKGIPLEEIYTIYCKHKVWRRVIGKVVAEAVPELEAYNSGSIKTSRSLSYMELDPAYTSLDDDQKQNEATGKTE</sequence>
<dbReference type="InterPro" id="IPR036259">
    <property type="entry name" value="MFS_trans_sf"/>
</dbReference>
<dbReference type="InterPro" id="IPR057326">
    <property type="entry name" value="KR_dom"/>
</dbReference>
<dbReference type="InterPro" id="IPR005829">
    <property type="entry name" value="Sugar_transporter_CS"/>
</dbReference>
<evidence type="ECO:0000256" key="6">
    <source>
        <dbReference type="ARBA" id="ARBA00022847"/>
    </source>
</evidence>
<feature type="transmembrane region" description="Helical" evidence="9">
    <location>
        <begin position="758"/>
        <end position="781"/>
    </location>
</feature>
<dbReference type="Gene3D" id="1.20.1250.20">
    <property type="entry name" value="MFS general substrate transporter like domains"/>
    <property type="match status" value="1"/>
</dbReference>
<evidence type="ECO:0000256" key="7">
    <source>
        <dbReference type="ARBA" id="ARBA00022989"/>
    </source>
</evidence>
<keyword evidence="7 9" id="KW-1133">Transmembrane helix</keyword>
<evidence type="ECO:0000256" key="4">
    <source>
        <dbReference type="ARBA" id="ARBA00022597"/>
    </source>
</evidence>
<dbReference type="InterPro" id="IPR044778">
    <property type="entry name" value="MFS_STP/MST-like_plant"/>
</dbReference>
<dbReference type="Pfam" id="PF13561">
    <property type="entry name" value="adh_short_C2"/>
    <property type="match status" value="1"/>
</dbReference>
<comment type="similarity">
    <text evidence="2">Belongs to the major facilitator superfamily. Sugar transporter (TC 2.A.1.1) family.</text>
</comment>
<protein>
    <submittedName>
        <fullName evidence="11">H(+) hexose cotransporter 2 isoform C</fullName>
    </submittedName>
</protein>
<gene>
    <name evidence="11" type="ORF">C2E20_2658</name>
</gene>
<dbReference type="Gene3D" id="3.40.50.720">
    <property type="entry name" value="NAD(P)-binding Rossmann-like Domain"/>
    <property type="match status" value="1"/>
</dbReference>
<comment type="caution">
    <text evidence="11">The sequence shown here is derived from an EMBL/GenBank/DDBJ whole genome shotgun (WGS) entry which is preliminary data.</text>
</comment>
<keyword evidence="6" id="KW-0769">Symport</keyword>
<feature type="transmembrane region" description="Helical" evidence="9">
    <location>
        <begin position="353"/>
        <end position="373"/>
    </location>
</feature>
<dbReference type="SMART" id="SM00822">
    <property type="entry name" value="PKS_KR"/>
    <property type="match status" value="1"/>
</dbReference>
<dbReference type="PROSITE" id="PS50850">
    <property type="entry name" value="MFS"/>
    <property type="match status" value="1"/>
</dbReference>
<dbReference type="GO" id="GO:0015293">
    <property type="term" value="F:symporter activity"/>
    <property type="evidence" value="ECO:0007669"/>
    <property type="project" value="UniProtKB-KW"/>
</dbReference>
<dbReference type="OrthoDB" id="5296287at2759"/>
<feature type="transmembrane region" description="Helical" evidence="9">
    <location>
        <begin position="505"/>
        <end position="527"/>
    </location>
</feature>
<dbReference type="NCBIfam" id="TIGR00879">
    <property type="entry name" value="SP"/>
    <property type="match status" value="1"/>
</dbReference>
<dbReference type="EMBL" id="LHPF02000005">
    <property type="protein sequence ID" value="PSC74047.1"/>
    <property type="molecule type" value="Genomic_DNA"/>
</dbReference>
<dbReference type="SUPFAM" id="SSF51735">
    <property type="entry name" value="NAD(P)-binding Rossmann-fold domains"/>
    <property type="match status" value="1"/>
</dbReference>
<feature type="transmembrane region" description="Helical" evidence="9">
    <location>
        <begin position="446"/>
        <end position="465"/>
    </location>
</feature>
<reference evidence="11 12" key="1">
    <citation type="journal article" date="2018" name="Plant J.">
        <title>Genome sequences of Chlorella sorokiniana UTEX 1602 and Micractinium conductrix SAG 241.80: implications to maltose excretion by a green alga.</title>
        <authorList>
            <person name="Arriola M.B."/>
            <person name="Velmurugan N."/>
            <person name="Zhang Y."/>
            <person name="Plunkett M.H."/>
            <person name="Hondzo H."/>
            <person name="Barney B.M."/>
        </authorList>
    </citation>
    <scope>NUCLEOTIDE SEQUENCE [LARGE SCALE GENOMIC DNA]</scope>
    <source>
        <strain evidence="11 12">SAG 241.80</strain>
    </source>
</reference>